<reference evidence="2" key="1">
    <citation type="submission" date="2021-01" db="EMBL/GenBank/DDBJ databases">
        <authorList>
            <person name="Corre E."/>
            <person name="Pelletier E."/>
            <person name="Niang G."/>
            <person name="Scheremetjew M."/>
            <person name="Finn R."/>
            <person name="Kale V."/>
            <person name="Holt S."/>
            <person name="Cochrane G."/>
            <person name="Meng A."/>
            <person name="Brown T."/>
            <person name="Cohen L."/>
        </authorList>
    </citation>
    <scope>NUCLEOTIDE SEQUENCE</scope>
    <source>
        <strain evidence="2">10249 10 AB</strain>
    </source>
</reference>
<dbReference type="CDD" id="cd09272">
    <property type="entry name" value="RNase_HI_RT_Ty1"/>
    <property type="match status" value="1"/>
</dbReference>
<dbReference type="InterPro" id="IPR043502">
    <property type="entry name" value="DNA/RNA_pol_sf"/>
</dbReference>
<evidence type="ECO:0000313" key="2">
    <source>
        <dbReference type="EMBL" id="CAE0728135.1"/>
    </source>
</evidence>
<dbReference type="PANTHER" id="PTHR11439:SF467">
    <property type="entry name" value="INTEGRASE CATALYTIC DOMAIN-CONTAINING PROTEIN"/>
    <property type="match status" value="1"/>
</dbReference>
<feature type="domain" description="Reverse transcriptase Ty1/copia-type" evidence="1">
    <location>
        <begin position="4"/>
        <end position="195"/>
    </location>
</feature>
<evidence type="ECO:0000259" key="1">
    <source>
        <dbReference type="Pfam" id="PF07727"/>
    </source>
</evidence>
<dbReference type="EMBL" id="HBIX01031585">
    <property type="protein sequence ID" value="CAE0728135.1"/>
    <property type="molecule type" value="Transcribed_RNA"/>
</dbReference>
<dbReference type="InterPro" id="IPR013103">
    <property type="entry name" value="RVT_2"/>
</dbReference>
<dbReference type="PANTHER" id="PTHR11439">
    <property type="entry name" value="GAG-POL-RELATED RETROTRANSPOSON"/>
    <property type="match status" value="1"/>
</dbReference>
<dbReference type="SUPFAM" id="SSF56672">
    <property type="entry name" value="DNA/RNA polymerases"/>
    <property type="match status" value="1"/>
</dbReference>
<dbReference type="AlphaFoldDB" id="A0A7S4AV79"/>
<accession>A0A7S4AV79</accession>
<organism evidence="2">
    <name type="scientific">Pseudo-nitzschia australis</name>
    <dbReference type="NCBI Taxonomy" id="44445"/>
    <lineage>
        <taxon>Eukaryota</taxon>
        <taxon>Sar</taxon>
        <taxon>Stramenopiles</taxon>
        <taxon>Ochrophyta</taxon>
        <taxon>Bacillariophyta</taxon>
        <taxon>Bacillariophyceae</taxon>
        <taxon>Bacillariophycidae</taxon>
        <taxon>Bacillariales</taxon>
        <taxon>Bacillariaceae</taxon>
        <taxon>Pseudo-nitzschia</taxon>
    </lineage>
</organism>
<gene>
    <name evidence="2" type="ORF">PAUS00366_LOCUS20919</name>
</gene>
<proteinExistence type="predicted"/>
<sequence>MDDDDESYAPVVSWSTVRFFLIIAIMLGWHTVSVDWSNAFIHAKLKEPMYMATPRGFTNQLYGALGCLCVTKSLYGSKFAPRNWYVHLRSALLQLGMKESPIDKCLFHRENLLMVLYVDDAGIAAPKKSMIEAFVEELRELHFDLDIQDDFSSYLGIGIETASDGTRHMTQKGLIKKIVNITGLQDCNPNWTPTAQVSLSSNPDGEPYDQQEWSYPSVVGMLLYLSNNTRPDITFSVSQVARFTSNPKKSHAVALKRTGRYLAKTWDKGLHFKPDSTYNLRCWVDADFAGLFGSEPSENPDSARSRYGYIITFGGVPLIWKSQLISEICLSTLHAEYVGLTNALRALIPIRSMVTDTLNFLHLPSSQHPEVHCTVFEDNQGAYLLATNQRLSVRTKYFCVKHHFFWSYVYDKRRNPDGWLVVVKSSTDLQNADMLTKGLVCHLFESNRLRVQGW</sequence>
<name>A0A7S4AV79_9STRA</name>
<protein>
    <recommendedName>
        <fullName evidence="1">Reverse transcriptase Ty1/copia-type domain-containing protein</fullName>
    </recommendedName>
</protein>
<dbReference type="Pfam" id="PF07727">
    <property type="entry name" value="RVT_2"/>
    <property type="match status" value="1"/>
</dbReference>